<feature type="region of interest" description="Disordered" evidence="2">
    <location>
        <begin position="257"/>
        <end position="278"/>
    </location>
</feature>
<dbReference type="Proteomes" id="UP001321749">
    <property type="component" value="Unassembled WGS sequence"/>
</dbReference>
<protein>
    <recommendedName>
        <fullName evidence="3">C3H1-type domain-containing protein</fullName>
    </recommendedName>
</protein>
<evidence type="ECO:0000256" key="2">
    <source>
        <dbReference type="SAM" id="MobiDB-lite"/>
    </source>
</evidence>
<name>A0AAV9HPV2_9PEZI</name>
<feature type="compositionally biased region" description="Low complexity" evidence="2">
    <location>
        <begin position="268"/>
        <end position="278"/>
    </location>
</feature>
<comment type="caution">
    <text evidence="4">The sequence shown here is derived from an EMBL/GenBank/DDBJ whole genome shotgun (WGS) entry which is preliminary data.</text>
</comment>
<evidence type="ECO:0000259" key="3">
    <source>
        <dbReference type="SMART" id="SM00356"/>
    </source>
</evidence>
<dbReference type="Pfam" id="PF25542">
    <property type="entry name" value="zf-CCCH_12"/>
    <property type="match status" value="1"/>
</dbReference>
<keyword evidence="5" id="KW-1185">Reference proteome</keyword>
<dbReference type="GO" id="GO:0046872">
    <property type="term" value="F:metal ion binding"/>
    <property type="evidence" value="ECO:0007669"/>
    <property type="project" value="InterPro"/>
</dbReference>
<evidence type="ECO:0000313" key="4">
    <source>
        <dbReference type="EMBL" id="KAK4462105.1"/>
    </source>
</evidence>
<proteinExistence type="predicted"/>
<dbReference type="InterPro" id="IPR057683">
    <property type="entry name" value="DUF7923"/>
</dbReference>
<dbReference type="InterPro" id="IPR057654">
    <property type="entry name" value="Znf-CCCH_tandem"/>
</dbReference>
<feature type="region of interest" description="Disordered" evidence="2">
    <location>
        <begin position="309"/>
        <end position="345"/>
    </location>
</feature>
<feature type="compositionally biased region" description="Low complexity" evidence="2">
    <location>
        <begin position="311"/>
        <end position="332"/>
    </location>
</feature>
<dbReference type="Pfam" id="PF25543">
    <property type="entry name" value="zf-CCCH_tandem"/>
    <property type="match status" value="1"/>
</dbReference>
<feature type="domain" description="C3H1-type" evidence="3">
    <location>
        <begin position="386"/>
        <end position="413"/>
    </location>
</feature>
<dbReference type="AlphaFoldDB" id="A0AAV9HPV2"/>
<sequence>MLNDREIDKAAADLANFQKTYAKILDDYASLLVEHKRLKSDYEEERETREKYKQLSKDSERNPFVLVLIDGDGYPFHDNLLSRISDGGGAAAKLINDRIRESLYRKGLDNCAIMVRVYANVSGLSKALSKTGVVGADSRSLAPFIANFNRSYGLTEFIDAGQLKENSDFKIRALLKLYGENAQCKHIYLAACHDVGYVSELTQFRGRSRKFTLIDSTAIRFHDEFHNLGMGIEELPGVFRASPLGPPLPHRPLSGGLATGAALHDKPATPTTPATTGTTNNKEKNICLFYTKGDCRYGKMCKNLHVDSKSDAPSFWSSSSSKTLRATSSRSTNLTSSPDTEVDMTGLPRKADIAEGHIAVNANNHRLDPYIPPPDSDTAALLKARTDKRRVCNSFLLNGSCDAGLECNYDHSPMDPACLSALESLARSQPCPKRGACKKESCTHGHICQVLNCKHRGGKVYCKIPYTSHLEDLNVARYIQVDNKNRITSPTNNHSSEDSAIFSF</sequence>
<feature type="domain" description="C3H1-type" evidence="3">
    <location>
        <begin position="282"/>
        <end position="307"/>
    </location>
</feature>
<dbReference type="PANTHER" id="PTHR37543:SF1">
    <property type="entry name" value="CCCH ZINC FINGER DNA BINDING PROTEIN (AFU_ORTHOLOGUE AFUA_5G12760)"/>
    <property type="match status" value="1"/>
</dbReference>
<evidence type="ECO:0000313" key="5">
    <source>
        <dbReference type="Proteomes" id="UP001321749"/>
    </source>
</evidence>
<dbReference type="Pfam" id="PF25540">
    <property type="entry name" value="DUF7923"/>
    <property type="match status" value="1"/>
</dbReference>
<dbReference type="EMBL" id="MU864977">
    <property type="protein sequence ID" value="KAK4462105.1"/>
    <property type="molecule type" value="Genomic_DNA"/>
</dbReference>
<accession>A0AAV9HPV2</accession>
<feature type="domain" description="C3H1-type" evidence="3">
    <location>
        <begin position="426"/>
        <end position="446"/>
    </location>
</feature>
<gene>
    <name evidence="4" type="ORF">QBC42DRAFT_84035</name>
</gene>
<dbReference type="InterPro" id="IPR000571">
    <property type="entry name" value="Znf_CCCH"/>
</dbReference>
<reference evidence="4" key="1">
    <citation type="journal article" date="2023" name="Mol. Phylogenet. Evol.">
        <title>Genome-scale phylogeny and comparative genomics of the fungal order Sordariales.</title>
        <authorList>
            <person name="Hensen N."/>
            <person name="Bonometti L."/>
            <person name="Westerberg I."/>
            <person name="Brannstrom I.O."/>
            <person name="Guillou S."/>
            <person name="Cros-Aarteil S."/>
            <person name="Calhoun S."/>
            <person name="Haridas S."/>
            <person name="Kuo A."/>
            <person name="Mondo S."/>
            <person name="Pangilinan J."/>
            <person name="Riley R."/>
            <person name="LaButti K."/>
            <person name="Andreopoulos B."/>
            <person name="Lipzen A."/>
            <person name="Chen C."/>
            <person name="Yan M."/>
            <person name="Daum C."/>
            <person name="Ng V."/>
            <person name="Clum A."/>
            <person name="Steindorff A."/>
            <person name="Ohm R.A."/>
            <person name="Martin F."/>
            <person name="Silar P."/>
            <person name="Natvig D.O."/>
            <person name="Lalanne C."/>
            <person name="Gautier V."/>
            <person name="Ament-Velasquez S.L."/>
            <person name="Kruys A."/>
            <person name="Hutchinson M.I."/>
            <person name="Powell A.J."/>
            <person name="Barry K."/>
            <person name="Miller A.N."/>
            <person name="Grigoriev I.V."/>
            <person name="Debuchy R."/>
            <person name="Gladieux P."/>
            <person name="Hiltunen Thoren M."/>
            <person name="Johannesson H."/>
        </authorList>
    </citation>
    <scope>NUCLEOTIDE SEQUENCE</scope>
    <source>
        <strain evidence="4">PSN324</strain>
    </source>
</reference>
<dbReference type="PANTHER" id="PTHR37543">
    <property type="entry name" value="CCCH ZINC FINGER DNA BINDING PROTEIN (AFU_ORTHOLOGUE AFUA_5G12760)"/>
    <property type="match status" value="1"/>
</dbReference>
<evidence type="ECO:0000256" key="1">
    <source>
        <dbReference type="SAM" id="Coils"/>
    </source>
</evidence>
<organism evidence="4 5">
    <name type="scientific">Cladorrhinum samala</name>
    <dbReference type="NCBI Taxonomy" id="585594"/>
    <lineage>
        <taxon>Eukaryota</taxon>
        <taxon>Fungi</taxon>
        <taxon>Dikarya</taxon>
        <taxon>Ascomycota</taxon>
        <taxon>Pezizomycotina</taxon>
        <taxon>Sordariomycetes</taxon>
        <taxon>Sordariomycetidae</taxon>
        <taxon>Sordariales</taxon>
        <taxon>Podosporaceae</taxon>
        <taxon>Cladorrhinum</taxon>
    </lineage>
</organism>
<dbReference type="Gene3D" id="4.10.1000.10">
    <property type="entry name" value="Zinc finger, CCCH-type"/>
    <property type="match status" value="1"/>
</dbReference>
<keyword evidence="1" id="KW-0175">Coiled coil</keyword>
<dbReference type="SMART" id="SM00356">
    <property type="entry name" value="ZnF_C3H1"/>
    <property type="match status" value="3"/>
</dbReference>
<feature type="coiled-coil region" evidence="1">
    <location>
        <begin position="25"/>
        <end position="62"/>
    </location>
</feature>
<reference evidence="4" key="2">
    <citation type="submission" date="2023-06" db="EMBL/GenBank/DDBJ databases">
        <authorList>
            <consortium name="Lawrence Berkeley National Laboratory"/>
            <person name="Mondo S.J."/>
            <person name="Hensen N."/>
            <person name="Bonometti L."/>
            <person name="Westerberg I."/>
            <person name="Brannstrom I.O."/>
            <person name="Guillou S."/>
            <person name="Cros-Aarteil S."/>
            <person name="Calhoun S."/>
            <person name="Haridas S."/>
            <person name="Kuo A."/>
            <person name="Pangilinan J."/>
            <person name="Riley R."/>
            <person name="Labutti K."/>
            <person name="Andreopoulos B."/>
            <person name="Lipzen A."/>
            <person name="Chen C."/>
            <person name="Yanf M."/>
            <person name="Daum C."/>
            <person name="Ng V."/>
            <person name="Clum A."/>
            <person name="Steindorff A."/>
            <person name="Ohm R."/>
            <person name="Martin F."/>
            <person name="Silar P."/>
            <person name="Natvig D."/>
            <person name="Lalanne C."/>
            <person name="Gautier V."/>
            <person name="Ament-Velasquez S.L."/>
            <person name="Kruys A."/>
            <person name="Hutchinson M.I."/>
            <person name="Powell A.J."/>
            <person name="Barry K."/>
            <person name="Miller A.N."/>
            <person name="Grigoriev I.V."/>
            <person name="Debuchy R."/>
            <person name="Gladieux P."/>
            <person name="Thoren M.H."/>
            <person name="Johannesson H."/>
        </authorList>
    </citation>
    <scope>NUCLEOTIDE SEQUENCE</scope>
    <source>
        <strain evidence="4">PSN324</strain>
    </source>
</reference>